<reference evidence="1" key="2">
    <citation type="journal article" date="2007" name="Science">
        <title>Draft genome sequence of the sexually transmitted pathogen Trichomonas vaginalis.</title>
        <authorList>
            <person name="Carlton J.M."/>
            <person name="Hirt R.P."/>
            <person name="Silva J.C."/>
            <person name="Delcher A.L."/>
            <person name="Schatz M."/>
            <person name="Zhao Q."/>
            <person name="Wortman J.R."/>
            <person name="Bidwell S.L."/>
            <person name="Alsmark U.C.M."/>
            <person name="Besteiro S."/>
            <person name="Sicheritz-Ponten T."/>
            <person name="Noel C.J."/>
            <person name="Dacks J.B."/>
            <person name="Foster P.G."/>
            <person name="Simillion C."/>
            <person name="Van de Peer Y."/>
            <person name="Miranda-Saavedra D."/>
            <person name="Barton G.J."/>
            <person name="Westrop G.D."/>
            <person name="Mueller S."/>
            <person name="Dessi D."/>
            <person name="Fiori P.L."/>
            <person name="Ren Q."/>
            <person name="Paulsen I."/>
            <person name="Zhang H."/>
            <person name="Bastida-Corcuera F.D."/>
            <person name="Simoes-Barbosa A."/>
            <person name="Brown M.T."/>
            <person name="Hayes R.D."/>
            <person name="Mukherjee M."/>
            <person name="Okumura C.Y."/>
            <person name="Schneider R."/>
            <person name="Smith A.J."/>
            <person name="Vanacova S."/>
            <person name="Villalvazo M."/>
            <person name="Haas B.J."/>
            <person name="Pertea M."/>
            <person name="Feldblyum T.V."/>
            <person name="Utterback T.R."/>
            <person name="Shu C.L."/>
            <person name="Osoegawa K."/>
            <person name="de Jong P.J."/>
            <person name="Hrdy I."/>
            <person name="Horvathova L."/>
            <person name="Zubacova Z."/>
            <person name="Dolezal P."/>
            <person name="Malik S.B."/>
            <person name="Logsdon J.M. Jr."/>
            <person name="Henze K."/>
            <person name="Gupta A."/>
            <person name="Wang C.C."/>
            <person name="Dunne R.L."/>
            <person name="Upcroft J.A."/>
            <person name="Upcroft P."/>
            <person name="White O."/>
            <person name="Salzberg S.L."/>
            <person name="Tang P."/>
            <person name="Chiu C.-H."/>
            <person name="Lee Y.-S."/>
            <person name="Embley T.M."/>
            <person name="Coombs G.H."/>
            <person name="Mottram J.C."/>
            <person name="Tachezy J."/>
            <person name="Fraser-Liggett C.M."/>
            <person name="Johnson P.J."/>
        </authorList>
    </citation>
    <scope>NUCLEOTIDE SEQUENCE [LARGE SCALE GENOMIC DNA]</scope>
    <source>
        <strain evidence="1">G3</strain>
    </source>
</reference>
<gene>
    <name evidence="1" type="ORF">TVAG_129600</name>
</gene>
<dbReference type="OrthoDB" id="428577at2759"/>
<proteinExistence type="predicted"/>
<dbReference type="EMBL" id="DS113203">
    <property type="protein sequence ID" value="EAY19852.1"/>
    <property type="molecule type" value="Genomic_DNA"/>
</dbReference>
<dbReference type="Proteomes" id="UP000001542">
    <property type="component" value="Unassembled WGS sequence"/>
</dbReference>
<evidence type="ECO:0000313" key="1">
    <source>
        <dbReference type="EMBL" id="EAY19852.1"/>
    </source>
</evidence>
<sequence length="180" mass="20793">MNLSVGVHIEQQNFTTVVPEFTAGTYWNVTAKPNGDIIYNNKVIPYLYWEGLVSINMKMNTGFYVKKGEGRAFLEKMLTHFKLNDREKFDFITYWLPTFNKLGDVFCSFQLANYCHHVPLTLSTKPDSVIRVFIAIRKAHKSDLNKPVQALPNVTRTGFTVVEWGGSVIRSRYQRLHRAQ</sequence>
<dbReference type="RefSeq" id="XP_001580838.1">
    <property type="nucleotide sequence ID" value="XM_001580788.1"/>
</dbReference>
<dbReference type="VEuPathDB" id="TrichDB:TVAG_129600"/>
<keyword evidence="2" id="KW-1185">Reference proteome</keyword>
<dbReference type="InParanoid" id="A2DI56"/>
<name>A2DI56_TRIV3</name>
<reference evidence="1" key="1">
    <citation type="submission" date="2006-10" db="EMBL/GenBank/DDBJ databases">
        <authorList>
            <person name="Amadeo P."/>
            <person name="Zhao Q."/>
            <person name="Wortman J."/>
            <person name="Fraser-Liggett C."/>
            <person name="Carlton J."/>
        </authorList>
    </citation>
    <scope>NUCLEOTIDE SEQUENCE</scope>
    <source>
        <strain evidence="1">G3</strain>
    </source>
</reference>
<dbReference type="VEuPathDB" id="TrichDB:TVAGG3_0712590"/>
<dbReference type="AlphaFoldDB" id="A2DI56"/>
<protein>
    <submittedName>
        <fullName evidence="1">Uncharacterized protein</fullName>
    </submittedName>
</protein>
<evidence type="ECO:0000313" key="2">
    <source>
        <dbReference type="Proteomes" id="UP000001542"/>
    </source>
</evidence>
<dbReference type="KEGG" id="tva:5465382"/>
<organism evidence="1 2">
    <name type="scientific">Trichomonas vaginalis (strain ATCC PRA-98 / G3)</name>
    <dbReference type="NCBI Taxonomy" id="412133"/>
    <lineage>
        <taxon>Eukaryota</taxon>
        <taxon>Metamonada</taxon>
        <taxon>Parabasalia</taxon>
        <taxon>Trichomonadida</taxon>
        <taxon>Trichomonadidae</taxon>
        <taxon>Trichomonas</taxon>
    </lineage>
</organism>
<accession>A2DI56</accession>